<accession>A0A7W9HEJ0</accession>
<gene>
    <name evidence="1" type="ORF">F4560_000591</name>
</gene>
<name>A0A7W9HEJ0_9PSEU</name>
<dbReference type="EMBL" id="JACHMO010000001">
    <property type="protein sequence ID" value="MBB5800823.1"/>
    <property type="molecule type" value="Genomic_DNA"/>
</dbReference>
<protein>
    <recommendedName>
        <fullName evidence="3">FXSXX-COOH protein</fullName>
    </recommendedName>
</protein>
<evidence type="ECO:0008006" key="3">
    <source>
        <dbReference type="Google" id="ProtNLM"/>
    </source>
</evidence>
<keyword evidence="2" id="KW-1185">Reference proteome</keyword>
<reference evidence="1 2" key="1">
    <citation type="submission" date="2020-08" db="EMBL/GenBank/DDBJ databases">
        <title>Sequencing the genomes of 1000 actinobacteria strains.</title>
        <authorList>
            <person name="Klenk H.-P."/>
        </authorList>
    </citation>
    <scope>NUCLEOTIDE SEQUENCE [LARGE SCALE GENOMIC DNA]</scope>
    <source>
        <strain evidence="1 2">DSM 45486</strain>
    </source>
</reference>
<sequence>MDESAIRIDSGLVDLTNVPLDALDTFDDEILAASTVVFLRQVDHASGSVGGHQDSCTRRR</sequence>
<proteinExistence type="predicted"/>
<organism evidence="1 2">
    <name type="scientific">Saccharothrix ecbatanensis</name>
    <dbReference type="NCBI Taxonomy" id="1105145"/>
    <lineage>
        <taxon>Bacteria</taxon>
        <taxon>Bacillati</taxon>
        <taxon>Actinomycetota</taxon>
        <taxon>Actinomycetes</taxon>
        <taxon>Pseudonocardiales</taxon>
        <taxon>Pseudonocardiaceae</taxon>
        <taxon>Saccharothrix</taxon>
    </lineage>
</organism>
<dbReference type="RefSeq" id="WP_184915833.1">
    <property type="nucleotide sequence ID" value="NZ_JACHMO010000001.1"/>
</dbReference>
<evidence type="ECO:0000313" key="1">
    <source>
        <dbReference type="EMBL" id="MBB5800823.1"/>
    </source>
</evidence>
<comment type="caution">
    <text evidence="1">The sequence shown here is derived from an EMBL/GenBank/DDBJ whole genome shotgun (WGS) entry which is preliminary data.</text>
</comment>
<dbReference type="AlphaFoldDB" id="A0A7W9HEJ0"/>
<evidence type="ECO:0000313" key="2">
    <source>
        <dbReference type="Proteomes" id="UP000552097"/>
    </source>
</evidence>
<dbReference type="Proteomes" id="UP000552097">
    <property type="component" value="Unassembled WGS sequence"/>
</dbReference>